<reference evidence="1 2" key="1">
    <citation type="submission" date="2016-07" db="EMBL/GenBank/DDBJ databases">
        <title>Multi-omics approach to identify versatile polysaccharide utilization systems of a marine flavobacterium Gramella flava.</title>
        <authorList>
            <person name="Tang K."/>
        </authorList>
    </citation>
    <scope>NUCLEOTIDE SEQUENCE [LARGE SCALE GENOMIC DNA]</scope>
    <source>
        <strain evidence="1 2">JLT2011</strain>
    </source>
</reference>
<evidence type="ECO:0000313" key="1">
    <source>
        <dbReference type="EMBL" id="APU68761.1"/>
    </source>
</evidence>
<dbReference type="STRING" id="1229726.GRFL_2037"/>
<accession>A0A1L7I586</accession>
<dbReference type="AlphaFoldDB" id="A0A1L7I586"/>
<name>A0A1L7I586_9FLAO</name>
<evidence type="ECO:0000313" key="2">
    <source>
        <dbReference type="Proteomes" id="UP000186230"/>
    </source>
</evidence>
<dbReference type="OrthoDB" id="1443062at2"/>
<dbReference type="RefSeq" id="WP_139839227.1">
    <property type="nucleotide sequence ID" value="NZ_AMRU01000006.1"/>
</dbReference>
<proteinExistence type="predicted"/>
<protein>
    <submittedName>
        <fullName evidence="1">Uncharacterized protein</fullName>
    </submittedName>
</protein>
<gene>
    <name evidence="1" type="ORF">GRFL_2037</name>
</gene>
<dbReference type="KEGG" id="gfl:GRFL_2037"/>
<keyword evidence="2" id="KW-1185">Reference proteome</keyword>
<dbReference type="EMBL" id="CP016359">
    <property type="protein sequence ID" value="APU68761.1"/>
    <property type="molecule type" value="Genomic_DNA"/>
</dbReference>
<sequence length="142" mass="16186">MKQFKMFLFSLCFVLSGMAFGQEVTAKKYDNPHWVSVGMIKFKPMGKSKAMKIVEDYFAKADEAAGIKPPTIYHLVGGDYDMMVVWEMTEGLEAMNYETSPEDVKWLGEMAKLTGGQEQTMAKLEEFYGYVDNFKSTLARKE</sequence>
<dbReference type="Proteomes" id="UP000186230">
    <property type="component" value="Chromosome"/>
</dbReference>
<organism evidence="1 2">
    <name type="scientific">Christiangramia flava JLT2011</name>
    <dbReference type="NCBI Taxonomy" id="1229726"/>
    <lineage>
        <taxon>Bacteria</taxon>
        <taxon>Pseudomonadati</taxon>
        <taxon>Bacteroidota</taxon>
        <taxon>Flavobacteriia</taxon>
        <taxon>Flavobacteriales</taxon>
        <taxon>Flavobacteriaceae</taxon>
        <taxon>Christiangramia</taxon>
    </lineage>
</organism>